<dbReference type="AlphaFoldDB" id="A0A0A2WQ34"/>
<organism evidence="1 2">
    <name type="scientific">Lysobacter dokdonensis DS-58</name>
    <dbReference type="NCBI Taxonomy" id="1300345"/>
    <lineage>
        <taxon>Bacteria</taxon>
        <taxon>Pseudomonadati</taxon>
        <taxon>Pseudomonadota</taxon>
        <taxon>Gammaproteobacteria</taxon>
        <taxon>Lysobacterales</taxon>
        <taxon>Lysobacteraceae</taxon>
        <taxon>Noviluteimonas</taxon>
    </lineage>
</organism>
<sequence>MPNPITNRVLGFVSKLSFPRLFMVTAALFALDTLIPDIIPFADEILLGLGTLLLANIRKRKDPNIVDAPPR</sequence>
<dbReference type="eggNOG" id="ENOG502ZGFF">
    <property type="taxonomic scope" value="Bacteria"/>
</dbReference>
<dbReference type="InterPro" id="IPR046119">
    <property type="entry name" value="DUF6116"/>
</dbReference>
<evidence type="ECO:0000313" key="2">
    <source>
        <dbReference type="Proteomes" id="UP000030518"/>
    </source>
</evidence>
<protein>
    <submittedName>
        <fullName evidence="1">Putative transmembrane protein</fullName>
    </submittedName>
</protein>
<dbReference type="Proteomes" id="UP000030518">
    <property type="component" value="Unassembled WGS sequence"/>
</dbReference>
<comment type="caution">
    <text evidence="1">The sequence shown here is derived from an EMBL/GenBank/DDBJ whole genome shotgun (WGS) entry which is preliminary data.</text>
</comment>
<dbReference type="STRING" id="1300345.LF41_947"/>
<keyword evidence="1" id="KW-0472">Membrane</keyword>
<proteinExistence type="predicted"/>
<dbReference type="OrthoDB" id="5741597at2"/>
<evidence type="ECO:0000313" key="1">
    <source>
        <dbReference type="EMBL" id="KGQ20410.1"/>
    </source>
</evidence>
<gene>
    <name evidence="1" type="ORF">LF41_947</name>
</gene>
<reference evidence="1 2" key="1">
    <citation type="submission" date="2014-09" db="EMBL/GenBank/DDBJ databases">
        <title>Genome sequences of Lysobacter dokdonensis DS-58.</title>
        <authorList>
            <person name="Kim J.F."/>
            <person name="Kwak M.-J."/>
        </authorList>
    </citation>
    <scope>NUCLEOTIDE SEQUENCE [LARGE SCALE GENOMIC DNA]</scope>
    <source>
        <strain evidence="1 2">DS-58</strain>
    </source>
</reference>
<accession>A0A0A2WQ34</accession>
<dbReference type="EMBL" id="JRKJ01000002">
    <property type="protein sequence ID" value="KGQ20410.1"/>
    <property type="molecule type" value="Genomic_DNA"/>
</dbReference>
<keyword evidence="2" id="KW-1185">Reference proteome</keyword>
<dbReference type="Pfam" id="PF19611">
    <property type="entry name" value="DUF6116"/>
    <property type="match status" value="1"/>
</dbReference>
<dbReference type="PATRIC" id="fig|1300345.3.peg.268"/>
<keyword evidence="1" id="KW-0812">Transmembrane</keyword>
<dbReference type="RefSeq" id="WP_036164730.1">
    <property type="nucleotide sequence ID" value="NZ_JRKJ01000002.1"/>
</dbReference>
<name>A0A0A2WQ34_9GAMM</name>